<dbReference type="OrthoDB" id="3265563at2759"/>
<feature type="non-terminal residue" evidence="2">
    <location>
        <position position="99"/>
    </location>
</feature>
<dbReference type="EMBL" id="ML179107">
    <property type="protein sequence ID" value="THV00206.1"/>
    <property type="molecule type" value="Genomic_DNA"/>
</dbReference>
<evidence type="ECO:0000313" key="2">
    <source>
        <dbReference type="EMBL" id="THV00206.1"/>
    </source>
</evidence>
<protein>
    <submittedName>
        <fullName evidence="2">Uncharacterized protein</fullName>
    </submittedName>
</protein>
<evidence type="ECO:0000313" key="3">
    <source>
        <dbReference type="Proteomes" id="UP000297245"/>
    </source>
</evidence>
<accession>A0A4V6T5J3</accession>
<sequence>VFKLGNLAPAGRIWWIGRQVSKHLGSEQSRVTRYNMAICFESGVIYPLALLPAFVINLSDTSLVFVDLTPVLIQIVGIAPTLIVVRIALGISIENVHDI</sequence>
<feature type="transmembrane region" description="Helical" evidence="1">
    <location>
        <begin position="38"/>
        <end position="59"/>
    </location>
</feature>
<name>A0A4V6T5J3_DENBC</name>
<proteinExistence type="predicted"/>
<gene>
    <name evidence="2" type="ORF">K435DRAFT_611598</name>
</gene>
<keyword evidence="1" id="KW-0472">Membrane</keyword>
<evidence type="ECO:0000256" key="1">
    <source>
        <dbReference type="SAM" id="Phobius"/>
    </source>
</evidence>
<dbReference type="AlphaFoldDB" id="A0A4V6T5J3"/>
<keyword evidence="3" id="KW-1185">Reference proteome</keyword>
<keyword evidence="1" id="KW-0812">Transmembrane</keyword>
<feature type="non-terminal residue" evidence="2">
    <location>
        <position position="1"/>
    </location>
</feature>
<organism evidence="2 3">
    <name type="scientific">Dendrothele bispora (strain CBS 962.96)</name>
    <dbReference type="NCBI Taxonomy" id="1314807"/>
    <lineage>
        <taxon>Eukaryota</taxon>
        <taxon>Fungi</taxon>
        <taxon>Dikarya</taxon>
        <taxon>Basidiomycota</taxon>
        <taxon>Agaricomycotina</taxon>
        <taxon>Agaricomycetes</taxon>
        <taxon>Agaricomycetidae</taxon>
        <taxon>Agaricales</taxon>
        <taxon>Agaricales incertae sedis</taxon>
        <taxon>Dendrothele</taxon>
    </lineage>
</organism>
<dbReference type="Proteomes" id="UP000297245">
    <property type="component" value="Unassembled WGS sequence"/>
</dbReference>
<feature type="transmembrane region" description="Helical" evidence="1">
    <location>
        <begin position="71"/>
        <end position="93"/>
    </location>
</feature>
<keyword evidence="1" id="KW-1133">Transmembrane helix</keyword>
<reference evidence="2 3" key="1">
    <citation type="journal article" date="2019" name="Nat. Ecol. Evol.">
        <title>Megaphylogeny resolves global patterns of mushroom evolution.</title>
        <authorList>
            <person name="Varga T."/>
            <person name="Krizsan K."/>
            <person name="Foldi C."/>
            <person name="Dima B."/>
            <person name="Sanchez-Garcia M."/>
            <person name="Sanchez-Ramirez S."/>
            <person name="Szollosi G.J."/>
            <person name="Szarkandi J.G."/>
            <person name="Papp V."/>
            <person name="Albert L."/>
            <person name="Andreopoulos W."/>
            <person name="Angelini C."/>
            <person name="Antonin V."/>
            <person name="Barry K.W."/>
            <person name="Bougher N.L."/>
            <person name="Buchanan P."/>
            <person name="Buyck B."/>
            <person name="Bense V."/>
            <person name="Catcheside P."/>
            <person name="Chovatia M."/>
            <person name="Cooper J."/>
            <person name="Damon W."/>
            <person name="Desjardin D."/>
            <person name="Finy P."/>
            <person name="Geml J."/>
            <person name="Haridas S."/>
            <person name="Hughes K."/>
            <person name="Justo A."/>
            <person name="Karasinski D."/>
            <person name="Kautmanova I."/>
            <person name="Kiss B."/>
            <person name="Kocsube S."/>
            <person name="Kotiranta H."/>
            <person name="LaButti K.M."/>
            <person name="Lechner B.E."/>
            <person name="Liimatainen K."/>
            <person name="Lipzen A."/>
            <person name="Lukacs Z."/>
            <person name="Mihaltcheva S."/>
            <person name="Morgado L.N."/>
            <person name="Niskanen T."/>
            <person name="Noordeloos M.E."/>
            <person name="Ohm R.A."/>
            <person name="Ortiz-Santana B."/>
            <person name="Ovrebo C."/>
            <person name="Racz N."/>
            <person name="Riley R."/>
            <person name="Savchenko A."/>
            <person name="Shiryaev A."/>
            <person name="Soop K."/>
            <person name="Spirin V."/>
            <person name="Szebenyi C."/>
            <person name="Tomsovsky M."/>
            <person name="Tulloss R.E."/>
            <person name="Uehling J."/>
            <person name="Grigoriev I.V."/>
            <person name="Vagvolgyi C."/>
            <person name="Papp T."/>
            <person name="Martin F.M."/>
            <person name="Miettinen O."/>
            <person name="Hibbett D.S."/>
            <person name="Nagy L.G."/>
        </authorList>
    </citation>
    <scope>NUCLEOTIDE SEQUENCE [LARGE SCALE GENOMIC DNA]</scope>
    <source>
        <strain evidence="2 3">CBS 962.96</strain>
    </source>
</reference>